<dbReference type="Proteomes" id="UP000176547">
    <property type="component" value="Unassembled WGS sequence"/>
</dbReference>
<evidence type="ECO:0000256" key="1">
    <source>
        <dbReference type="SAM" id="Phobius"/>
    </source>
</evidence>
<comment type="caution">
    <text evidence="2">The sequence shown here is derived from an EMBL/GenBank/DDBJ whole genome shotgun (WGS) entry which is preliminary data.</text>
</comment>
<dbReference type="AlphaFoldDB" id="A0A1F5NET3"/>
<dbReference type="EMBL" id="MFEG01000017">
    <property type="protein sequence ID" value="OGE76098.1"/>
    <property type="molecule type" value="Genomic_DNA"/>
</dbReference>
<proteinExistence type="predicted"/>
<organism evidence="2 3">
    <name type="scientific">Candidatus Doudnabacteria bacterium RIFCSPHIGHO2_01_52_17</name>
    <dbReference type="NCBI Taxonomy" id="1817820"/>
    <lineage>
        <taxon>Bacteria</taxon>
        <taxon>Candidatus Doudnaibacteriota</taxon>
    </lineage>
</organism>
<protein>
    <submittedName>
        <fullName evidence="2">Uncharacterized protein</fullName>
    </submittedName>
</protein>
<evidence type="ECO:0000313" key="3">
    <source>
        <dbReference type="Proteomes" id="UP000176547"/>
    </source>
</evidence>
<keyword evidence="1" id="KW-0812">Transmembrane</keyword>
<keyword evidence="1" id="KW-0472">Membrane</keyword>
<gene>
    <name evidence="2" type="ORF">A3K06_01685</name>
</gene>
<reference evidence="2 3" key="1">
    <citation type="journal article" date="2016" name="Nat. Commun.">
        <title>Thousands of microbial genomes shed light on interconnected biogeochemical processes in an aquifer system.</title>
        <authorList>
            <person name="Anantharaman K."/>
            <person name="Brown C.T."/>
            <person name="Hug L.A."/>
            <person name="Sharon I."/>
            <person name="Castelle C.J."/>
            <person name="Probst A.J."/>
            <person name="Thomas B.C."/>
            <person name="Singh A."/>
            <person name="Wilkins M.J."/>
            <person name="Karaoz U."/>
            <person name="Brodie E.L."/>
            <person name="Williams K.H."/>
            <person name="Hubbard S.S."/>
            <person name="Banfield J.F."/>
        </authorList>
    </citation>
    <scope>NUCLEOTIDE SEQUENCE [LARGE SCALE GENOMIC DNA]</scope>
</reference>
<name>A0A1F5NET3_9BACT</name>
<feature type="transmembrane region" description="Helical" evidence="1">
    <location>
        <begin position="37"/>
        <end position="59"/>
    </location>
</feature>
<sequence>MIEKYTFKKFLSRNWWFLLLAFAKIFNQSERDSAFGSLFLDTLFFGGIIFVIMFAYWFIRYGRKHAK</sequence>
<keyword evidence="1" id="KW-1133">Transmembrane helix</keyword>
<accession>A0A1F5NET3</accession>
<evidence type="ECO:0000313" key="2">
    <source>
        <dbReference type="EMBL" id="OGE76098.1"/>
    </source>
</evidence>